<dbReference type="FunFam" id="4.10.1000.10:FF:000002">
    <property type="entry name" value="Zinc finger protein 36, C3H1 type-like 1"/>
    <property type="match status" value="1"/>
</dbReference>
<comment type="caution">
    <text evidence="8">The sequence shown here is derived from an EMBL/GenBank/DDBJ whole genome shotgun (WGS) entry which is preliminary data.</text>
</comment>
<evidence type="ECO:0000313" key="9">
    <source>
        <dbReference type="Proteomes" id="UP000823749"/>
    </source>
</evidence>
<dbReference type="AlphaFoldDB" id="A0AAV6J847"/>
<accession>A0AAV6J847</accession>
<dbReference type="PROSITE" id="PS50103">
    <property type="entry name" value="ZF_C3H1"/>
    <property type="match status" value="2"/>
</dbReference>
<dbReference type="GO" id="GO:0003729">
    <property type="term" value="F:mRNA binding"/>
    <property type="evidence" value="ECO:0007669"/>
    <property type="project" value="InterPro"/>
</dbReference>
<dbReference type="FunFam" id="4.10.1000.10:FF:000001">
    <property type="entry name" value="zinc finger CCCH domain-containing protein 15-like"/>
    <property type="match status" value="1"/>
</dbReference>
<evidence type="ECO:0000256" key="6">
    <source>
        <dbReference type="SAM" id="MobiDB-lite"/>
    </source>
</evidence>
<dbReference type="Proteomes" id="UP000823749">
    <property type="component" value="Chromosome 8"/>
</dbReference>
<feature type="zinc finger region" description="C3H1-type" evidence="5">
    <location>
        <begin position="306"/>
        <end position="334"/>
    </location>
</feature>
<evidence type="ECO:0000259" key="7">
    <source>
        <dbReference type="PROSITE" id="PS50103"/>
    </source>
</evidence>
<evidence type="ECO:0000256" key="3">
    <source>
        <dbReference type="ARBA" id="ARBA00022771"/>
    </source>
</evidence>
<dbReference type="PANTHER" id="PTHR12547">
    <property type="entry name" value="CCCH ZINC FINGER/TIS11-RELATED"/>
    <property type="match status" value="1"/>
</dbReference>
<feature type="compositionally biased region" description="Low complexity" evidence="6">
    <location>
        <begin position="52"/>
        <end position="79"/>
    </location>
</feature>
<dbReference type="InterPro" id="IPR036855">
    <property type="entry name" value="Znf_CCCH_sf"/>
</dbReference>
<keyword evidence="1 5" id="KW-0479">Metal-binding</keyword>
<dbReference type="GO" id="GO:0008270">
    <property type="term" value="F:zinc ion binding"/>
    <property type="evidence" value="ECO:0007669"/>
    <property type="project" value="UniProtKB-KW"/>
</dbReference>
<evidence type="ECO:0000313" key="8">
    <source>
        <dbReference type="EMBL" id="KAG5535350.1"/>
    </source>
</evidence>
<evidence type="ECO:0000256" key="4">
    <source>
        <dbReference type="ARBA" id="ARBA00022833"/>
    </source>
</evidence>
<evidence type="ECO:0000256" key="5">
    <source>
        <dbReference type="PROSITE-ProRule" id="PRU00723"/>
    </source>
</evidence>
<dbReference type="Pfam" id="PF00642">
    <property type="entry name" value="zf-CCCH"/>
    <property type="match status" value="1"/>
</dbReference>
<feature type="compositionally biased region" description="Polar residues" evidence="6">
    <location>
        <begin position="1"/>
        <end position="25"/>
    </location>
</feature>
<feature type="region of interest" description="Disordered" evidence="6">
    <location>
        <begin position="1"/>
        <end position="79"/>
    </location>
</feature>
<feature type="domain" description="C3H1-type" evidence="7">
    <location>
        <begin position="306"/>
        <end position="334"/>
    </location>
</feature>
<dbReference type="InterPro" id="IPR000571">
    <property type="entry name" value="Znf_CCCH"/>
</dbReference>
<dbReference type="PANTHER" id="PTHR12547:SF162">
    <property type="entry name" value="ZINC FINGER CCCH DOMAIN-CONTAINING PROTEIN 15"/>
    <property type="match status" value="1"/>
</dbReference>
<feature type="domain" description="C3H1-type" evidence="7">
    <location>
        <begin position="268"/>
        <end position="296"/>
    </location>
</feature>
<feature type="region of interest" description="Disordered" evidence="6">
    <location>
        <begin position="223"/>
        <end position="243"/>
    </location>
</feature>
<proteinExistence type="predicted"/>
<dbReference type="EMBL" id="JACTNZ010000008">
    <property type="protein sequence ID" value="KAG5535350.1"/>
    <property type="molecule type" value="Genomic_DNA"/>
</dbReference>
<dbReference type="SUPFAM" id="SSF90229">
    <property type="entry name" value="CCCH zinc finger"/>
    <property type="match status" value="2"/>
</dbReference>
<keyword evidence="4 5" id="KW-0862">Zinc</keyword>
<organism evidence="8 9">
    <name type="scientific">Rhododendron griersonianum</name>
    <dbReference type="NCBI Taxonomy" id="479676"/>
    <lineage>
        <taxon>Eukaryota</taxon>
        <taxon>Viridiplantae</taxon>
        <taxon>Streptophyta</taxon>
        <taxon>Embryophyta</taxon>
        <taxon>Tracheophyta</taxon>
        <taxon>Spermatophyta</taxon>
        <taxon>Magnoliopsida</taxon>
        <taxon>eudicotyledons</taxon>
        <taxon>Gunneridae</taxon>
        <taxon>Pentapetalae</taxon>
        <taxon>asterids</taxon>
        <taxon>Ericales</taxon>
        <taxon>Ericaceae</taxon>
        <taxon>Ericoideae</taxon>
        <taxon>Rhodoreae</taxon>
        <taxon>Rhododendron</taxon>
    </lineage>
</organism>
<dbReference type="InterPro" id="IPR045877">
    <property type="entry name" value="ZFP36-like"/>
</dbReference>
<feature type="zinc finger region" description="C3H1-type" evidence="5">
    <location>
        <begin position="268"/>
        <end position="296"/>
    </location>
</feature>
<keyword evidence="3 5" id="KW-0863">Zinc-finger</keyword>
<dbReference type="SMART" id="SM00356">
    <property type="entry name" value="ZnF_C3H1"/>
    <property type="match status" value="2"/>
</dbReference>
<protein>
    <recommendedName>
        <fullName evidence="7">C3H1-type domain-containing protein</fullName>
    </recommendedName>
</protein>
<dbReference type="Gene3D" id="4.10.1000.10">
    <property type="entry name" value="Zinc finger, CCCH-type"/>
    <property type="match status" value="2"/>
</dbReference>
<evidence type="ECO:0000256" key="1">
    <source>
        <dbReference type="ARBA" id="ARBA00022723"/>
    </source>
</evidence>
<reference evidence="8" key="1">
    <citation type="submission" date="2020-08" db="EMBL/GenBank/DDBJ databases">
        <title>Plant Genome Project.</title>
        <authorList>
            <person name="Zhang R.-G."/>
        </authorList>
    </citation>
    <scope>NUCLEOTIDE SEQUENCE</scope>
    <source>
        <strain evidence="8">WSP0</strain>
        <tissue evidence="8">Leaf</tissue>
    </source>
</reference>
<evidence type="ECO:0000256" key="2">
    <source>
        <dbReference type="ARBA" id="ARBA00022737"/>
    </source>
</evidence>
<sequence length="351" mass="39568">MQKEGSTVDNNGPQTNSTDSPSPFQTRKPHLSPQPATDHFASFYHPSPMFPPAASTTSLSPSDCSSSYNNNNNNNDDVVSTVDDRLRQASFVLEYQQLYNRYAMCLAHLQDSLLEVDSLRDDNDALRVANSDLVNRLSLLSQATIQNCLLTSAPQPPLSFINDFNRMSIGGNAGMIRENREEICDISPTSVIEHSRFDRRNTPERVQLPKSISVRSSGYLKIAQRGGDPSRGNRVKSPSLNESQQRVYVPGGKREEEALEFDVYNQGMFKTELCNKWQETGKCPYGDNCQFAHGITELRPVIRHPRYKTEVCRMVLAGDTCPYGHRCHFRHSLTEQERLLGPLGRFNELNH</sequence>
<name>A0AAV6J847_9ERIC</name>
<keyword evidence="9" id="KW-1185">Reference proteome</keyword>
<gene>
    <name evidence="8" type="ORF">RHGRI_023198</name>
</gene>
<keyword evidence="2" id="KW-0677">Repeat</keyword>